<evidence type="ECO:0000256" key="3">
    <source>
        <dbReference type="ARBA" id="ARBA00022989"/>
    </source>
</evidence>
<reference evidence="8" key="1">
    <citation type="submission" date="2021-03" db="EMBL/GenBank/DDBJ databases">
        <title>Revisited historic fungal species revealed as producer of novel bioactive compounds through whole genome sequencing and comparative genomics.</title>
        <authorList>
            <person name="Vignolle G.A."/>
            <person name="Hochenegger N."/>
            <person name="Mach R.L."/>
            <person name="Mach-Aigner A.R."/>
            <person name="Javad Rahimi M."/>
            <person name="Salim K.A."/>
            <person name="Chan C.M."/>
            <person name="Lim L.B.L."/>
            <person name="Cai F."/>
            <person name="Druzhinina I.S."/>
            <person name="U'Ren J.M."/>
            <person name="Derntl C."/>
        </authorList>
    </citation>
    <scope>NUCLEOTIDE SEQUENCE</scope>
    <source>
        <strain evidence="8">TUCIM 5799</strain>
    </source>
</reference>
<evidence type="ECO:0000256" key="6">
    <source>
        <dbReference type="SAM" id="Phobius"/>
    </source>
</evidence>
<proteinExistence type="inferred from homology"/>
<comment type="similarity">
    <text evidence="5">Belongs to the SAT4 family.</text>
</comment>
<evidence type="ECO:0000256" key="4">
    <source>
        <dbReference type="ARBA" id="ARBA00023136"/>
    </source>
</evidence>
<feature type="transmembrane region" description="Helical" evidence="6">
    <location>
        <begin position="207"/>
        <end position="226"/>
    </location>
</feature>
<comment type="caution">
    <text evidence="8">The sequence shown here is derived from an EMBL/GenBank/DDBJ whole genome shotgun (WGS) entry which is preliminary data.</text>
</comment>
<feature type="transmembrane region" description="Helical" evidence="6">
    <location>
        <begin position="96"/>
        <end position="118"/>
    </location>
</feature>
<dbReference type="PANTHER" id="PTHR33048:SF47">
    <property type="entry name" value="INTEGRAL MEMBRANE PROTEIN-RELATED"/>
    <property type="match status" value="1"/>
</dbReference>
<keyword evidence="4 6" id="KW-0472">Membrane</keyword>
<dbReference type="InterPro" id="IPR049326">
    <property type="entry name" value="Rhodopsin_dom_fungi"/>
</dbReference>
<evidence type="ECO:0000256" key="1">
    <source>
        <dbReference type="ARBA" id="ARBA00004141"/>
    </source>
</evidence>
<name>A0A9P9WPQ9_9PEZI</name>
<protein>
    <recommendedName>
        <fullName evidence="7">Rhodopsin domain-containing protein</fullName>
    </recommendedName>
</protein>
<feature type="domain" description="Rhodopsin" evidence="7">
    <location>
        <begin position="43"/>
        <end position="263"/>
    </location>
</feature>
<keyword evidence="2 6" id="KW-0812">Transmembrane</keyword>
<comment type="subcellular location">
    <subcellularLocation>
        <location evidence="1">Membrane</location>
        <topology evidence="1">Multi-pass membrane protein</topology>
    </subcellularLocation>
</comment>
<dbReference type="Pfam" id="PF20684">
    <property type="entry name" value="Fung_rhodopsin"/>
    <property type="match status" value="1"/>
</dbReference>
<feature type="transmembrane region" description="Helical" evidence="6">
    <location>
        <begin position="53"/>
        <end position="76"/>
    </location>
</feature>
<sequence>MALEPDEDQNVRLVTGVVTACLGLSVASFAAWLSLRCRAWSAGGARFGWNDGVVVLATVLALALSALGYLGLSLGLGVHRRALAEDMVVEFRKLLYVFHLLWAISTFGVKTSLLLFGYGLTPRTAFRRGAVLAVGAFIFGVFLANLFGFILQCTPISKFWLGSPGICIDTNTFYTVSAMLNVGGDVTVLVSVIQAVVSLRVSGKQKLFYSALILLLGGFVCIAAGLRIPALSLSNTRDMTYNSIPGILWSTAEVQGYLVLSNLAYLLPLPPTSPFVTLPQYSTRENLLSKRASTLSLPPTLPKVRRFSAFDPRSYASYVFQNNDQPRSSLRSPLYPRASRLVESRRSSMSMSTAPLQRHFSLSSRASTRNSTGPAINIQRVVVCKVEEATTSWKEGLGVAPGDLGARRGKSFETHVTSCTDADDAWDDGRFKGF</sequence>
<evidence type="ECO:0000313" key="9">
    <source>
        <dbReference type="Proteomes" id="UP000829685"/>
    </source>
</evidence>
<keyword evidence="3 6" id="KW-1133">Transmembrane helix</keyword>
<feature type="transmembrane region" description="Helical" evidence="6">
    <location>
        <begin position="130"/>
        <end position="152"/>
    </location>
</feature>
<evidence type="ECO:0000259" key="7">
    <source>
        <dbReference type="Pfam" id="PF20684"/>
    </source>
</evidence>
<dbReference type="GO" id="GO:0016020">
    <property type="term" value="C:membrane"/>
    <property type="evidence" value="ECO:0007669"/>
    <property type="project" value="UniProtKB-SubCell"/>
</dbReference>
<gene>
    <name evidence="8" type="ORF">JX265_005205</name>
</gene>
<keyword evidence="9" id="KW-1185">Reference proteome</keyword>
<accession>A0A9P9WPQ9</accession>
<evidence type="ECO:0000256" key="2">
    <source>
        <dbReference type="ARBA" id="ARBA00022692"/>
    </source>
</evidence>
<evidence type="ECO:0000256" key="5">
    <source>
        <dbReference type="ARBA" id="ARBA00038359"/>
    </source>
</evidence>
<dbReference type="PANTHER" id="PTHR33048">
    <property type="entry name" value="PTH11-LIKE INTEGRAL MEMBRANE PROTEIN (AFU_ORTHOLOGUE AFUA_5G11245)"/>
    <property type="match status" value="1"/>
</dbReference>
<evidence type="ECO:0000313" key="8">
    <source>
        <dbReference type="EMBL" id="KAI1873583.1"/>
    </source>
</evidence>
<feature type="transmembrane region" description="Helical" evidence="6">
    <location>
        <begin position="12"/>
        <end position="33"/>
    </location>
</feature>
<dbReference type="AlphaFoldDB" id="A0A9P9WPQ9"/>
<dbReference type="EMBL" id="JAFIMR010000010">
    <property type="protein sequence ID" value="KAI1873583.1"/>
    <property type="molecule type" value="Genomic_DNA"/>
</dbReference>
<organism evidence="8 9">
    <name type="scientific">Neoarthrinium moseri</name>
    <dbReference type="NCBI Taxonomy" id="1658444"/>
    <lineage>
        <taxon>Eukaryota</taxon>
        <taxon>Fungi</taxon>
        <taxon>Dikarya</taxon>
        <taxon>Ascomycota</taxon>
        <taxon>Pezizomycotina</taxon>
        <taxon>Sordariomycetes</taxon>
        <taxon>Xylariomycetidae</taxon>
        <taxon>Amphisphaeriales</taxon>
        <taxon>Apiosporaceae</taxon>
        <taxon>Neoarthrinium</taxon>
    </lineage>
</organism>
<dbReference type="InterPro" id="IPR052337">
    <property type="entry name" value="SAT4-like"/>
</dbReference>
<dbReference type="Proteomes" id="UP000829685">
    <property type="component" value="Unassembled WGS sequence"/>
</dbReference>